<sequence>MANIIKTTVCLAGCLLAAVGFQHFTASPVVLFASFHPVAGSGDWLELRANGTFNYTSAGLFSETITHGRYTRTNGLIRLDRLPKDGALLRHTLLVSTSPAFETGKGIWQVGPTGRIDSTLASGLTV</sequence>
<keyword evidence="1" id="KW-0732">Signal</keyword>
<protein>
    <submittedName>
        <fullName evidence="2">Uncharacterized protein</fullName>
    </submittedName>
</protein>
<feature type="signal peptide" evidence="1">
    <location>
        <begin position="1"/>
        <end position="26"/>
    </location>
</feature>
<feature type="chain" id="PRO_5046536218" evidence="1">
    <location>
        <begin position="27"/>
        <end position="126"/>
    </location>
</feature>
<comment type="caution">
    <text evidence="2">The sequence shown here is derived from an EMBL/GenBank/DDBJ whole genome shotgun (WGS) entry which is preliminary data.</text>
</comment>
<accession>A0ABQ2AFV9</accession>
<organism evidence="2 3">
    <name type="scientific">Hymenobacter frigidus</name>
    <dbReference type="NCBI Taxonomy" id="1524095"/>
    <lineage>
        <taxon>Bacteria</taxon>
        <taxon>Pseudomonadati</taxon>
        <taxon>Bacteroidota</taxon>
        <taxon>Cytophagia</taxon>
        <taxon>Cytophagales</taxon>
        <taxon>Hymenobacteraceae</taxon>
        <taxon>Hymenobacter</taxon>
    </lineage>
</organism>
<evidence type="ECO:0000256" key="1">
    <source>
        <dbReference type="SAM" id="SignalP"/>
    </source>
</evidence>
<name>A0ABQ2AFV9_9BACT</name>
<proteinExistence type="predicted"/>
<dbReference type="Proteomes" id="UP000637774">
    <property type="component" value="Unassembled WGS sequence"/>
</dbReference>
<keyword evidence="3" id="KW-1185">Reference proteome</keyword>
<evidence type="ECO:0000313" key="3">
    <source>
        <dbReference type="Proteomes" id="UP000637774"/>
    </source>
</evidence>
<gene>
    <name evidence="2" type="ORF">GCM10011495_35560</name>
</gene>
<evidence type="ECO:0000313" key="2">
    <source>
        <dbReference type="EMBL" id="GGH90210.1"/>
    </source>
</evidence>
<dbReference type="EMBL" id="BMGY01000051">
    <property type="protein sequence ID" value="GGH90210.1"/>
    <property type="molecule type" value="Genomic_DNA"/>
</dbReference>
<reference evidence="3" key="1">
    <citation type="journal article" date="2019" name="Int. J. Syst. Evol. Microbiol.">
        <title>The Global Catalogue of Microorganisms (GCM) 10K type strain sequencing project: providing services to taxonomists for standard genome sequencing and annotation.</title>
        <authorList>
            <consortium name="The Broad Institute Genomics Platform"/>
            <consortium name="The Broad Institute Genome Sequencing Center for Infectious Disease"/>
            <person name="Wu L."/>
            <person name="Ma J."/>
        </authorList>
    </citation>
    <scope>NUCLEOTIDE SEQUENCE [LARGE SCALE GENOMIC DNA]</scope>
    <source>
        <strain evidence="3">CGMCC 1.14966</strain>
    </source>
</reference>
<dbReference type="RefSeq" id="WP_188563450.1">
    <property type="nucleotide sequence ID" value="NZ_BMGY01000051.1"/>
</dbReference>